<evidence type="ECO:0000256" key="1">
    <source>
        <dbReference type="SAM" id="Coils"/>
    </source>
</evidence>
<dbReference type="eggNOG" id="COG0683">
    <property type="taxonomic scope" value="Bacteria"/>
</dbReference>
<keyword evidence="4" id="KW-1185">Reference proteome</keyword>
<proteinExistence type="predicted"/>
<reference evidence="3 4" key="1">
    <citation type="journal article" date="2013" name="Genome Announc.">
        <title>Draft genome sequences for three mercury-methylating, sulfate-reducing bacteria.</title>
        <authorList>
            <person name="Brown S.D."/>
            <person name="Hurt R.A.Jr."/>
            <person name="Gilmour C.C."/>
            <person name="Elias D.A."/>
        </authorList>
    </citation>
    <scope>NUCLEOTIDE SEQUENCE [LARGE SCALE GENOMIC DNA]</scope>
    <source>
        <strain evidence="3 4">DSM 16529</strain>
    </source>
</reference>
<keyword evidence="2" id="KW-0732">Signal</keyword>
<evidence type="ECO:0000256" key="2">
    <source>
        <dbReference type="SAM" id="SignalP"/>
    </source>
</evidence>
<feature type="coiled-coil region" evidence="1">
    <location>
        <begin position="642"/>
        <end position="669"/>
    </location>
</feature>
<dbReference type="RefSeq" id="WP_020886514.1">
    <property type="nucleotide sequence ID" value="NZ_ATHI01000007.1"/>
</dbReference>
<feature type="signal peptide" evidence="2">
    <location>
        <begin position="1"/>
        <end position="20"/>
    </location>
</feature>
<gene>
    <name evidence="3" type="ORF">dsat_2629</name>
</gene>
<name>S7TBP5_9BACT</name>
<evidence type="ECO:0000313" key="4">
    <source>
        <dbReference type="Proteomes" id="UP000014975"/>
    </source>
</evidence>
<organism evidence="3 4">
    <name type="scientific">Alkalidesulfovibrio alkalitolerans DSM 16529</name>
    <dbReference type="NCBI Taxonomy" id="1121439"/>
    <lineage>
        <taxon>Bacteria</taxon>
        <taxon>Pseudomonadati</taxon>
        <taxon>Thermodesulfobacteriota</taxon>
        <taxon>Desulfovibrionia</taxon>
        <taxon>Desulfovibrionales</taxon>
        <taxon>Desulfovibrionaceae</taxon>
        <taxon>Alkalidesulfovibrio</taxon>
    </lineage>
</organism>
<dbReference type="Proteomes" id="UP000014975">
    <property type="component" value="Unassembled WGS sequence"/>
</dbReference>
<dbReference type="EMBL" id="ATHI01000007">
    <property type="protein sequence ID" value="EPR34587.1"/>
    <property type="molecule type" value="Genomic_DNA"/>
</dbReference>
<dbReference type="OrthoDB" id="5410879at2"/>
<dbReference type="SUPFAM" id="SSF53822">
    <property type="entry name" value="Periplasmic binding protein-like I"/>
    <property type="match status" value="1"/>
</dbReference>
<dbReference type="PATRIC" id="fig|1121439.3.peg.1030"/>
<dbReference type="AlphaFoldDB" id="S7TBP5"/>
<dbReference type="PROSITE" id="PS51257">
    <property type="entry name" value="PROKAR_LIPOPROTEIN"/>
    <property type="match status" value="1"/>
</dbReference>
<dbReference type="Gene3D" id="3.40.50.2300">
    <property type="match status" value="2"/>
</dbReference>
<feature type="chain" id="PRO_5005711415" evidence="2">
    <location>
        <begin position="21"/>
        <end position="674"/>
    </location>
</feature>
<keyword evidence="1" id="KW-0175">Coiled coil</keyword>
<protein>
    <submittedName>
        <fullName evidence="3">Uncharacterized protein</fullName>
    </submittedName>
</protein>
<accession>S7TBP5</accession>
<sequence length="674" mass="74293">MTLRRTLHILLALLLLTMLAGCQKQPARPDGVRPPPSPERILQDTAEQAYQDGQWSKSELYHGQLLELGQGTPAERSTWSERYVVSALRAGHARNALSGLKAWAEMDPTAPSRPAWQAARIEALHASGDETAALLTLDAFLDDSMLPAATRLELGERVFEGFAAAPAAPGLDDRIMTLLSRLAPLARDRDDRLRLEDSAREFFMRLPDDRLAAMAAGSSPSGPFPEPLASFLHAARLAERIPEAWPAAWQTMRRALTPHAFARPDPLARILARLEDEHGVPSVSLALLLPLSGRFENVGWSILRGADAAGWQFASQGAPVSVHVINTESPDWLAEFAALPPGPVVVGGPLEIGRFRELAASNALAGRVLFGFLPSLGEAAEGREAWRFFGSLDDQISALVRFSMNDLGITRFAVVAPQENFGLRAAALFQEQVARNGGHVTANTTYHPAEPARWGRTVAEMLKAPDRDPALSDRMPPPDPSFQAVFMPDGWAQAQLLAPHFHFYEQEQLVLLGPELWSQALAASREVDTRYFRLAASPGPWSSADASAGRRSLRQALADMGLGEPDFWTALGFDFVRFAVRLGGFERGFGPPTVNRRLASLDDFEWSLAPITWNENGQARQELFIFTPASNGLAILDADAFRARLEQTRERQKERVEFLREKLAEERRKIRESR</sequence>
<dbReference type="InterPro" id="IPR028082">
    <property type="entry name" value="Peripla_BP_I"/>
</dbReference>
<comment type="caution">
    <text evidence="3">The sequence shown here is derived from an EMBL/GenBank/DDBJ whole genome shotgun (WGS) entry which is preliminary data.</text>
</comment>
<dbReference type="STRING" id="1121439.dsat_2629"/>
<evidence type="ECO:0000313" key="3">
    <source>
        <dbReference type="EMBL" id="EPR34587.1"/>
    </source>
</evidence>